<dbReference type="EMBL" id="BSPL01000001">
    <property type="protein sequence ID" value="GLS68006.1"/>
    <property type="molecule type" value="Genomic_DNA"/>
</dbReference>
<dbReference type="Gene3D" id="3.90.550.10">
    <property type="entry name" value="Spore Coat Polysaccharide Biosynthesis Protein SpsA, Chain A"/>
    <property type="match status" value="2"/>
</dbReference>
<feature type="domain" description="Glycosyltransferase 2-like" evidence="1">
    <location>
        <begin position="33"/>
        <end position="133"/>
    </location>
</feature>
<evidence type="ECO:0000313" key="2">
    <source>
        <dbReference type="EMBL" id="GLS68006.1"/>
    </source>
</evidence>
<dbReference type="InterPro" id="IPR029044">
    <property type="entry name" value="Nucleotide-diphossugar_trans"/>
</dbReference>
<dbReference type="AlphaFoldDB" id="A0AA37WPA2"/>
<protein>
    <recommendedName>
        <fullName evidence="1">Glycosyltransferase 2-like domain-containing protein</fullName>
    </recommendedName>
</protein>
<proteinExistence type="predicted"/>
<comment type="caution">
    <text evidence="2">The sequence shown here is derived from an EMBL/GenBank/DDBJ whole genome shotgun (WGS) entry which is preliminary data.</text>
</comment>
<keyword evidence="3" id="KW-1185">Reference proteome</keyword>
<name>A0AA37WPA2_9HYPH</name>
<dbReference type="InterPro" id="IPR001173">
    <property type="entry name" value="Glyco_trans_2-like"/>
</dbReference>
<accession>A0AA37WPA2</accession>
<dbReference type="Proteomes" id="UP001157440">
    <property type="component" value="Unassembled WGS sequence"/>
</dbReference>
<reference evidence="3" key="1">
    <citation type="journal article" date="2019" name="Int. J. Syst. Evol. Microbiol.">
        <title>The Global Catalogue of Microorganisms (GCM) 10K type strain sequencing project: providing services to taxonomists for standard genome sequencing and annotation.</title>
        <authorList>
            <consortium name="The Broad Institute Genomics Platform"/>
            <consortium name="The Broad Institute Genome Sequencing Center for Infectious Disease"/>
            <person name="Wu L."/>
            <person name="Ma J."/>
        </authorList>
    </citation>
    <scope>NUCLEOTIDE SEQUENCE [LARGE SCALE GENOMIC DNA]</scope>
    <source>
        <strain evidence="3">NBRC 103632</strain>
    </source>
</reference>
<sequence length="541" mass="59243">MTAAMMQNRPTVRLERYHCERCREANVVGPRATVAIPVRNGANFLAEAIDSALAQTYANLEVFVVDDGSDDGGATAGIAWAYGERIRFIQQANTGVAGALNRVLHEMTGELFCWLSHDDVFEPTKVATQVALYVRLGSPQDALLYSDLSWIDEKGEITGIERFDRRELTPRPWLAFYDGQINGCTILAPRRLLLEIGGIAEGYPHTQDYRTWWCLSRQARFVHIPIPLVRVRQHRNQGSHTQAARQESNAFWTEVIEQTSELEAALLDGSRERFLRRSADFLRYRSPNRAAADRALDLAGKAASEVRVSVVLDLGADGLQVDPVGAGRAVASVLAQTRPPDQLVLVGERAALAESARAAIAASSIVATWVASGEARVTARLRAGLMMATGFYVAFLLAPDIYEPGKIAQQVEAMSAGGYAISHTSYTDPDGTCISSGCFAGTVYPEVLGGSPLETSTVMIHRVLWASGVLFVEPDYPPGASWIEAVAGRALLGLEQPLSRLRPTARSDGAQLLRWAEAHPRHREHSTDLKRLRAATRRDCR</sequence>
<dbReference type="PANTHER" id="PTHR43685:SF2">
    <property type="entry name" value="GLYCOSYLTRANSFERASE 2-LIKE DOMAIN-CONTAINING PROTEIN"/>
    <property type="match status" value="1"/>
</dbReference>
<evidence type="ECO:0000313" key="3">
    <source>
        <dbReference type="Proteomes" id="UP001157440"/>
    </source>
</evidence>
<evidence type="ECO:0000259" key="1">
    <source>
        <dbReference type="Pfam" id="PF00535"/>
    </source>
</evidence>
<dbReference type="Pfam" id="PF00535">
    <property type="entry name" value="Glycos_transf_2"/>
    <property type="match status" value="1"/>
</dbReference>
<dbReference type="CDD" id="cd00761">
    <property type="entry name" value="Glyco_tranf_GTA_type"/>
    <property type="match status" value="1"/>
</dbReference>
<dbReference type="SUPFAM" id="SSF53448">
    <property type="entry name" value="Nucleotide-diphospho-sugar transferases"/>
    <property type="match status" value="2"/>
</dbReference>
<dbReference type="InterPro" id="IPR050834">
    <property type="entry name" value="Glycosyltransf_2"/>
</dbReference>
<gene>
    <name evidence="2" type="ORF">GCM10007890_00170</name>
</gene>
<organism evidence="2 3">
    <name type="scientific">Methylobacterium tardum</name>
    <dbReference type="NCBI Taxonomy" id="374432"/>
    <lineage>
        <taxon>Bacteria</taxon>
        <taxon>Pseudomonadati</taxon>
        <taxon>Pseudomonadota</taxon>
        <taxon>Alphaproteobacteria</taxon>
        <taxon>Hyphomicrobiales</taxon>
        <taxon>Methylobacteriaceae</taxon>
        <taxon>Methylobacterium</taxon>
    </lineage>
</organism>
<dbReference type="PANTHER" id="PTHR43685">
    <property type="entry name" value="GLYCOSYLTRANSFERASE"/>
    <property type="match status" value="1"/>
</dbReference>
<dbReference type="RefSeq" id="WP_238200226.1">
    <property type="nucleotide sequence ID" value="NZ_BPQZ01000069.1"/>
</dbReference>